<feature type="region of interest" description="Disordered" evidence="1">
    <location>
        <begin position="1"/>
        <end position="26"/>
    </location>
</feature>
<reference evidence="2 3" key="1">
    <citation type="submission" date="2018-01" db="EMBL/GenBank/DDBJ databases">
        <title>Twenty Corynebacterium bovis Genomes.</title>
        <authorList>
            <person name="Gulvik C.A."/>
        </authorList>
    </citation>
    <scope>NUCLEOTIDE SEQUENCE [LARGE SCALE GENOMIC DNA]</scope>
    <source>
        <strain evidence="2 3">F6900</strain>
    </source>
</reference>
<dbReference type="Proteomes" id="UP000276526">
    <property type="component" value="Unassembled WGS sequence"/>
</dbReference>
<dbReference type="AlphaFoldDB" id="A0A426PWM9"/>
<proteinExistence type="predicted"/>
<comment type="caution">
    <text evidence="2">The sequence shown here is derived from an EMBL/GenBank/DDBJ whole genome shotgun (WGS) entry which is preliminary data.</text>
</comment>
<evidence type="ECO:0000256" key="1">
    <source>
        <dbReference type="SAM" id="MobiDB-lite"/>
    </source>
</evidence>
<organism evidence="2 3">
    <name type="scientific">Corynebacterium bovis</name>
    <dbReference type="NCBI Taxonomy" id="36808"/>
    <lineage>
        <taxon>Bacteria</taxon>
        <taxon>Bacillati</taxon>
        <taxon>Actinomycetota</taxon>
        <taxon>Actinomycetes</taxon>
        <taxon>Mycobacteriales</taxon>
        <taxon>Corynebacteriaceae</taxon>
        <taxon>Corynebacterium</taxon>
    </lineage>
</organism>
<protein>
    <submittedName>
        <fullName evidence="2">Uncharacterized protein</fullName>
    </submittedName>
</protein>
<accession>A0A426PWM9</accession>
<sequence>MWTTGSVSGAPGSPATKFPLAGIQTGATPGPPTRYAWYAAAVFTVRTTAVTQWSRTVGDEALYEDARSFARPSAAGSAHTVRVASPSAQDNP</sequence>
<evidence type="ECO:0000313" key="2">
    <source>
        <dbReference type="EMBL" id="RRO85546.1"/>
    </source>
</evidence>
<evidence type="ECO:0000313" key="3">
    <source>
        <dbReference type="Proteomes" id="UP000276526"/>
    </source>
</evidence>
<gene>
    <name evidence="2" type="ORF">CXF48_10565</name>
</gene>
<dbReference type="EMBL" id="PQNK01000022">
    <property type="protein sequence ID" value="RRO85546.1"/>
    <property type="molecule type" value="Genomic_DNA"/>
</dbReference>
<name>A0A426PWM9_9CORY</name>